<accession>A0A835IKW7</accession>
<comment type="caution">
    <text evidence="1">The sequence shown here is derived from an EMBL/GenBank/DDBJ whole genome shotgun (WGS) entry which is preliminary data.</text>
</comment>
<dbReference type="EMBL" id="JADFTS010000002">
    <property type="protein sequence ID" value="KAF9618327.1"/>
    <property type="molecule type" value="Genomic_DNA"/>
</dbReference>
<evidence type="ECO:0008006" key="3">
    <source>
        <dbReference type="Google" id="ProtNLM"/>
    </source>
</evidence>
<dbReference type="Gene3D" id="3.80.10.10">
    <property type="entry name" value="Ribonuclease Inhibitor"/>
    <property type="match status" value="1"/>
</dbReference>
<sequence length="271" mass="30874">MPHLEKWPPRDENQREVYPHLRKLTIEDCHKLVSFAEGMLENPRALTLLRIGNCGEPVFLPDGLQKLTSLVHLEILNCDSLKSVPEELQYLSSVEILEIKYFKQLELSKQNLTALRSLEIFSCKNLMMFPEGLQHLRCFHPYLYVQCERDGWPKLSHNPDSRLMQLGIFDVYELEELIRCLFSTFINLKLGTLASSKPTEHHDAAIYTLSIARKFQPRVKVNTQPKDKFPASHAISVVAEGSINHDEAPNFHASNVKDLEGGPGLASLLFG</sequence>
<gene>
    <name evidence="1" type="ORF">IFM89_000962</name>
</gene>
<organism evidence="1 2">
    <name type="scientific">Coptis chinensis</name>
    <dbReference type="NCBI Taxonomy" id="261450"/>
    <lineage>
        <taxon>Eukaryota</taxon>
        <taxon>Viridiplantae</taxon>
        <taxon>Streptophyta</taxon>
        <taxon>Embryophyta</taxon>
        <taxon>Tracheophyta</taxon>
        <taxon>Spermatophyta</taxon>
        <taxon>Magnoliopsida</taxon>
        <taxon>Ranunculales</taxon>
        <taxon>Ranunculaceae</taxon>
        <taxon>Coptidoideae</taxon>
        <taxon>Coptis</taxon>
    </lineage>
</organism>
<proteinExistence type="predicted"/>
<name>A0A835IKW7_9MAGN</name>
<dbReference type="SUPFAM" id="SSF52047">
    <property type="entry name" value="RNI-like"/>
    <property type="match status" value="1"/>
</dbReference>
<dbReference type="OrthoDB" id="272624at2759"/>
<dbReference type="PANTHER" id="PTHR36766">
    <property type="entry name" value="PLANT BROAD-SPECTRUM MILDEW RESISTANCE PROTEIN RPW8"/>
    <property type="match status" value="1"/>
</dbReference>
<reference evidence="1 2" key="1">
    <citation type="submission" date="2020-10" db="EMBL/GenBank/DDBJ databases">
        <title>The Coptis chinensis genome and diversification of protoberbering-type alkaloids.</title>
        <authorList>
            <person name="Wang B."/>
            <person name="Shu S."/>
            <person name="Song C."/>
            <person name="Liu Y."/>
        </authorList>
    </citation>
    <scope>NUCLEOTIDE SEQUENCE [LARGE SCALE GENOMIC DNA]</scope>
    <source>
        <strain evidence="1">HL-2020</strain>
        <tissue evidence="1">Leaf</tissue>
    </source>
</reference>
<evidence type="ECO:0000313" key="1">
    <source>
        <dbReference type="EMBL" id="KAF9618327.1"/>
    </source>
</evidence>
<dbReference type="Proteomes" id="UP000631114">
    <property type="component" value="Unassembled WGS sequence"/>
</dbReference>
<protein>
    <recommendedName>
        <fullName evidence="3">Disease resistance protein</fullName>
    </recommendedName>
</protein>
<keyword evidence="2" id="KW-1185">Reference proteome</keyword>
<dbReference type="InterPro" id="IPR032675">
    <property type="entry name" value="LRR_dom_sf"/>
</dbReference>
<dbReference type="AlphaFoldDB" id="A0A835IKW7"/>
<evidence type="ECO:0000313" key="2">
    <source>
        <dbReference type="Proteomes" id="UP000631114"/>
    </source>
</evidence>
<dbReference type="PANTHER" id="PTHR36766:SF70">
    <property type="entry name" value="DISEASE RESISTANCE PROTEIN RGA4"/>
    <property type="match status" value="1"/>
</dbReference>